<keyword evidence="5" id="KW-0547">Nucleotide-binding</keyword>
<evidence type="ECO:0000256" key="6">
    <source>
        <dbReference type="ARBA" id="ARBA00022827"/>
    </source>
</evidence>
<protein>
    <recommendedName>
        <fullName evidence="3">proline dehydrogenase</fullName>
        <ecNumber evidence="3">1.5.5.2</ecNumber>
    </recommendedName>
</protein>
<dbReference type="PANTHER" id="PTHR13914">
    <property type="entry name" value="PROLINE OXIDASE"/>
    <property type="match status" value="1"/>
</dbReference>
<comment type="cofactor">
    <cofactor evidence="1">
        <name>FAD</name>
        <dbReference type="ChEBI" id="CHEBI:57692"/>
    </cofactor>
</comment>
<evidence type="ECO:0000256" key="7">
    <source>
        <dbReference type="ARBA" id="ARBA00023002"/>
    </source>
</evidence>
<dbReference type="RefSeq" id="WP_209860070.1">
    <property type="nucleotide sequence ID" value="NZ_JAGGLD010000001.1"/>
</dbReference>
<gene>
    <name evidence="11" type="ORF">J2Z69_001243</name>
</gene>
<dbReference type="InterPro" id="IPR008219">
    <property type="entry name" value="PRODH_bac_arc"/>
</dbReference>
<dbReference type="PIRSF" id="PIRSF000196">
    <property type="entry name" value="Pro_dehydrog"/>
    <property type="match status" value="1"/>
</dbReference>
<dbReference type="Gene3D" id="3.20.20.220">
    <property type="match status" value="1"/>
</dbReference>
<evidence type="ECO:0000313" key="11">
    <source>
        <dbReference type="EMBL" id="MBP2000224.1"/>
    </source>
</evidence>
<keyword evidence="12" id="KW-1185">Reference proteome</keyword>
<comment type="pathway">
    <text evidence="2">Amino-acid degradation; L-proline degradation into L-glutamate; L-glutamate from L-proline: step 1/2.</text>
</comment>
<comment type="caution">
    <text evidence="11">The sequence shown here is derived from an EMBL/GenBank/DDBJ whole genome shotgun (WGS) entry which is preliminary data.</text>
</comment>
<evidence type="ECO:0000313" key="12">
    <source>
        <dbReference type="Proteomes" id="UP001519288"/>
    </source>
</evidence>
<proteinExistence type="predicted"/>
<dbReference type="EMBL" id="JAGGLD010000001">
    <property type="protein sequence ID" value="MBP2000224.1"/>
    <property type="molecule type" value="Genomic_DNA"/>
</dbReference>
<keyword evidence="7 11" id="KW-0560">Oxidoreductase</keyword>
<dbReference type="SUPFAM" id="SSF51730">
    <property type="entry name" value="FAD-linked oxidoreductase"/>
    <property type="match status" value="1"/>
</dbReference>
<evidence type="ECO:0000256" key="8">
    <source>
        <dbReference type="ARBA" id="ARBA00023062"/>
    </source>
</evidence>
<evidence type="ECO:0000256" key="3">
    <source>
        <dbReference type="ARBA" id="ARBA00012695"/>
    </source>
</evidence>
<name>A0ABS4JET5_9BACL</name>
<dbReference type="InterPro" id="IPR002872">
    <property type="entry name" value="Proline_DH_dom"/>
</dbReference>
<evidence type="ECO:0000256" key="4">
    <source>
        <dbReference type="ARBA" id="ARBA00022630"/>
    </source>
</evidence>
<sequence>MNYSSTELAFAHSLKGIARNNELKSRILESSDISPLLSSAAKRFMAGIDQKPALTIAEALNQRGYSTNIEYIGENTTSTTECERVVHEFERLIHTSAQQQLQTYISLDLSHIGLSINTQLALKHLKILAKQAHNHGMKIFVGMEEMAKTDAVLEVFHKAAAEFPNLVITLQAQLMRSTADLQALHSIDCSLRIVKGAFQEAANVALPRSKKLNSHYLNLIQIAQEQGKSVSIATHDQVLIQDVTRLGYLHHPQAELELLFGVRPEAGLQARQTDIPVRIYLPYGEEWYLYLCHRIAEHPPNIYTAFIDVIEGQPSPIEGY</sequence>
<dbReference type="PANTHER" id="PTHR13914:SF0">
    <property type="entry name" value="PROLINE DEHYDROGENASE 1, MITOCHONDRIAL"/>
    <property type="match status" value="1"/>
</dbReference>
<feature type="domain" description="Proline dehydrogenase" evidence="10">
    <location>
        <begin position="56"/>
        <end position="297"/>
    </location>
</feature>
<dbReference type="EC" id="1.5.5.2" evidence="3"/>
<keyword evidence="8" id="KW-0642">Proline metabolism</keyword>
<reference evidence="11 12" key="1">
    <citation type="submission" date="2021-03" db="EMBL/GenBank/DDBJ databases">
        <title>Genomic Encyclopedia of Type Strains, Phase IV (KMG-IV): sequencing the most valuable type-strain genomes for metagenomic binning, comparative biology and taxonomic classification.</title>
        <authorList>
            <person name="Goeker M."/>
        </authorList>
    </citation>
    <scope>NUCLEOTIDE SEQUENCE [LARGE SCALE GENOMIC DNA]</scope>
    <source>
        <strain evidence="11 12">DSM 26806</strain>
    </source>
</reference>
<evidence type="ECO:0000256" key="2">
    <source>
        <dbReference type="ARBA" id="ARBA00004739"/>
    </source>
</evidence>
<evidence type="ECO:0000256" key="1">
    <source>
        <dbReference type="ARBA" id="ARBA00001974"/>
    </source>
</evidence>
<accession>A0ABS4JET5</accession>
<dbReference type="Pfam" id="PF01619">
    <property type="entry name" value="Pro_dh"/>
    <property type="match status" value="1"/>
</dbReference>
<dbReference type="GO" id="GO:0016491">
    <property type="term" value="F:oxidoreductase activity"/>
    <property type="evidence" value="ECO:0007669"/>
    <property type="project" value="UniProtKB-KW"/>
</dbReference>
<comment type="catalytic activity">
    <reaction evidence="9">
        <text>L-proline + a quinone = (S)-1-pyrroline-5-carboxylate + a quinol + H(+)</text>
        <dbReference type="Rhea" id="RHEA:23784"/>
        <dbReference type="ChEBI" id="CHEBI:15378"/>
        <dbReference type="ChEBI" id="CHEBI:17388"/>
        <dbReference type="ChEBI" id="CHEBI:24646"/>
        <dbReference type="ChEBI" id="CHEBI:60039"/>
        <dbReference type="ChEBI" id="CHEBI:132124"/>
        <dbReference type="EC" id="1.5.5.2"/>
    </reaction>
</comment>
<keyword evidence="4" id="KW-0285">Flavoprotein</keyword>
<dbReference type="Proteomes" id="UP001519288">
    <property type="component" value="Unassembled WGS sequence"/>
</dbReference>
<evidence type="ECO:0000256" key="9">
    <source>
        <dbReference type="ARBA" id="ARBA00048779"/>
    </source>
</evidence>
<dbReference type="InterPro" id="IPR029041">
    <property type="entry name" value="FAD-linked_oxidoreductase-like"/>
</dbReference>
<dbReference type="InterPro" id="IPR015659">
    <property type="entry name" value="Proline_oxidase"/>
</dbReference>
<organism evidence="11 12">
    <name type="scientific">Paenibacillus shirakamiensis</name>
    <dbReference type="NCBI Taxonomy" id="1265935"/>
    <lineage>
        <taxon>Bacteria</taxon>
        <taxon>Bacillati</taxon>
        <taxon>Bacillota</taxon>
        <taxon>Bacilli</taxon>
        <taxon>Bacillales</taxon>
        <taxon>Paenibacillaceae</taxon>
        <taxon>Paenibacillus</taxon>
    </lineage>
</organism>
<evidence type="ECO:0000259" key="10">
    <source>
        <dbReference type="Pfam" id="PF01619"/>
    </source>
</evidence>
<keyword evidence="6" id="KW-0274">FAD</keyword>
<evidence type="ECO:0000256" key="5">
    <source>
        <dbReference type="ARBA" id="ARBA00022741"/>
    </source>
</evidence>